<organism evidence="1 2">
    <name type="scientific">Ladona fulva</name>
    <name type="common">Scarce chaser dragonfly</name>
    <name type="synonym">Libellula fulva</name>
    <dbReference type="NCBI Taxonomy" id="123851"/>
    <lineage>
        <taxon>Eukaryota</taxon>
        <taxon>Metazoa</taxon>
        <taxon>Ecdysozoa</taxon>
        <taxon>Arthropoda</taxon>
        <taxon>Hexapoda</taxon>
        <taxon>Insecta</taxon>
        <taxon>Pterygota</taxon>
        <taxon>Palaeoptera</taxon>
        <taxon>Odonata</taxon>
        <taxon>Epiprocta</taxon>
        <taxon>Anisoptera</taxon>
        <taxon>Libelluloidea</taxon>
        <taxon>Libellulidae</taxon>
        <taxon>Ladona</taxon>
    </lineage>
</organism>
<dbReference type="Proteomes" id="UP000792457">
    <property type="component" value="Unassembled WGS sequence"/>
</dbReference>
<dbReference type="EMBL" id="KZ309349">
    <property type="protein sequence ID" value="KAG8238379.1"/>
    <property type="molecule type" value="Genomic_DNA"/>
</dbReference>
<dbReference type="AlphaFoldDB" id="A0A8K0KQ56"/>
<evidence type="ECO:0000313" key="2">
    <source>
        <dbReference type="Proteomes" id="UP000792457"/>
    </source>
</evidence>
<gene>
    <name evidence="1" type="ORF">J437_LFUL018333</name>
</gene>
<name>A0A8K0KQ56_LADFU</name>
<reference evidence="1" key="2">
    <citation type="submission" date="2017-10" db="EMBL/GenBank/DDBJ databases">
        <title>Ladona fulva Genome sequencing and assembly.</title>
        <authorList>
            <person name="Murali S."/>
            <person name="Richards S."/>
            <person name="Bandaranaike D."/>
            <person name="Bellair M."/>
            <person name="Blankenburg K."/>
            <person name="Chao H."/>
            <person name="Dinh H."/>
            <person name="Doddapaneni H."/>
            <person name="Dugan-Rocha S."/>
            <person name="Elkadiri S."/>
            <person name="Gnanaolivu R."/>
            <person name="Hernandez B."/>
            <person name="Skinner E."/>
            <person name="Javaid M."/>
            <person name="Lee S."/>
            <person name="Li M."/>
            <person name="Ming W."/>
            <person name="Munidasa M."/>
            <person name="Muniz J."/>
            <person name="Nguyen L."/>
            <person name="Hughes D."/>
            <person name="Osuji N."/>
            <person name="Pu L.-L."/>
            <person name="Puazo M."/>
            <person name="Qu C."/>
            <person name="Quiroz J."/>
            <person name="Raj R."/>
            <person name="Weissenberger G."/>
            <person name="Xin Y."/>
            <person name="Zou X."/>
            <person name="Han Y."/>
            <person name="Worley K."/>
            <person name="Muzny D."/>
            <person name="Gibbs R."/>
        </authorList>
    </citation>
    <scope>NUCLEOTIDE SEQUENCE</scope>
    <source>
        <strain evidence="1">Sampled in the wild</strain>
    </source>
</reference>
<evidence type="ECO:0000313" key="1">
    <source>
        <dbReference type="EMBL" id="KAG8238379.1"/>
    </source>
</evidence>
<protein>
    <submittedName>
        <fullName evidence="1">Uncharacterized protein</fullName>
    </submittedName>
</protein>
<proteinExistence type="predicted"/>
<keyword evidence="2" id="KW-1185">Reference proteome</keyword>
<sequence length="99" mass="11197">MLVTNTLNVKRKCLHEDEEDHIITGTWVTDEVKKVIQKALSALRTCKAFQDINAIIYAADTLPIHAHRQCTYTANTNPKNKLGVHWVAFFIDENGVCDS</sequence>
<comment type="caution">
    <text evidence="1">The sequence shown here is derived from an EMBL/GenBank/DDBJ whole genome shotgun (WGS) entry which is preliminary data.</text>
</comment>
<accession>A0A8K0KQ56</accession>
<reference evidence="1" key="1">
    <citation type="submission" date="2013-04" db="EMBL/GenBank/DDBJ databases">
        <authorList>
            <person name="Qu J."/>
            <person name="Murali S.C."/>
            <person name="Bandaranaike D."/>
            <person name="Bellair M."/>
            <person name="Blankenburg K."/>
            <person name="Chao H."/>
            <person name="Dinh H."/>
            <person name="Doddapaneni H."/>
            <person name="Downs B."/>
            <person name="Dugan-Rocha S."/>
            <person name="Elkadiri S."/>
            <person name="Gnanaolivu R.D."/>
            <person name="Hernandez B."/>
            <person name="Javaid M."/>
            <person name="Jayaseelan J.C."/>
            <person name="Lee S."/>
            <person name="Li M."/>
            <person name="Ming W."/>
            <person name="Munidasa M."/>
            <person name="Muniz J."/>
            <person name="Nguyen L."/>
            <person name="Ongeri F."/>
            <person name="Osuji N."/>
            <person name="Pu L.-L."/>
            <person name="Puazo M."/>
            <person name="Qu C."/>
            <person name="Quiroz J."/>
            <person name="Raj R."/>
            <person name="Weissenberger G."/>
            <person name="Xin Y."/>
            <person name="Zou X."/>
            <person name="Han Y."/>
            <person name="Richards S."/>
            <person name="Worley K."/>
            <person name="Muzny D."/>
            <person name="Gibbs R."/>
        </authorList>
    </citation>
    <scope>NUCLEOTIDE SEQUENCE</scope>
    <source>
        <strain evidence="1">Sampled in the wild</strain>
    </source>
</reference>